<dbReference type="EMBL" id="JAVREM010000022">
    <property type="protein sequence ID" value="MDT0320230.1"/>
    <property type="molecule type" value="Genomic_DNA"/>
</dbReference>
<name>A0ABU2LRK8_9ACTN</name>
<sequence length="339" mass="36913">MDLDSDKVAALFGLGRPRGPWRPLANGDHPSDSRVLTTDRGRWVVRKDRLLSDWHRRHAHRVHRLESAAWQAGIPMPRPVEPPAPAVGYWHNPAGETLVRVSGWLEGHDLRQPGTTPPATLAEAAGWVGATLARVALLGTEDDTGPDDEPTPHPLADWHEWVAEAEASGHPVATPARALLPLVEEATTLIQEARRDAPRAVLVHGDTSRANVLRTPGGYALIDWEGTRADIPWWEAVNVAFRFATPFNGPTAEGDPRVVDPLITAYLDQGGPAGPADVSAFAGMLRSQLAVIAWCLWLALGHRGADPERRDFGLRIVTSAAADMPRVMRALDGWADLLR</sequence>
<reference evidence="2" key="1">
    <citation type="submission" date="2023-07" db="EMBL/GenBank/DDBJ databases">
        <title>30 novel species of actinomycetes from the DSMZ collection.</title>
        <authorList>
            <person name="Nouioui I."/>
        </authorList>
    </citation>
    <scope>NUCLEOTIDE SEQUENCE [LARGE SCALE GENOMIC DNA]</scope>
    <source>
        <strain evidence="2">DSM 44918</strain>
    </source>
</reference>
<keyword evidence="1" id="KW-0808">Transferase</keyword>
<dbReference type="InterPro" id="IPR011009">
    <property type="entry name" value="Kinase-like_dom_sf"/>
</dbReference>
<organism evidence="1 2">
    <name type="scientific">Streptomyces millisiae</name>
    <dbReference type="NCBI Taxonomy" id="3075542"/>
    <lineage>
        <taxon>Bacteria</taxon>
        <taxon>Bacillati</taxon>
        <taxon>Actinomycetota</taxon>
        <taxon>Actinomycetes</taxon>
        <taxon>Kitasatosporales</taxon>
        <taxon>Streptomycetaceae</taxon>
        <taxon>Streptomyces</taxon>
    </lineage>
</organism>
<protein>
    <submittedName>
        <fullName evidence="1">Aminoglycoside phosphotransferase family protein</fullName>
        <ecNumber evidence="1">2.7.1.-</ecNumber>
    </submittedName>
</protein>
<dbReference type="EC" id="2.7.1.-" evidence="1"/>
<evidence type="ECO:0000313" key="1">
    <source>
        <dbReference type="EMBL" id="MDT0320230.1"/>
    </source>
</evidence>
<dbReference type="Proteomes" id="UP001183420">
    <property type="component" value="Unassembled WGS sequence"/>
</dbReference>
<dbReference type="RefSeq" id="WP_311599999.1">
    <property type="nucleotide sequence ID" value="NZ_JAVREM010000022.1"/>
</dbReference>
<accession>A0ABU2LRK8</accession>
<comment type="caution">
    <text evidence="1">The sequence shown here is derived from an EMBL/GenBank/DDBJ whole genome shotgun (WGS) entry which is preliminary data.</text>
</comment>
<dbReference type="SUPFAM" id="SSF56112">
    <property type="entry name" value="Protein kinase-like (PK-like)"/>
    <property type="match status" value="1"/>
</dbReference>
<proteinExistence type="predicted"/>
<keyword evidence="2" id="KW-1185">Reference proteome</keyword>
<gene>
    <name evidence="1" type="ORF">RNC47_17995</name>
</gene>
<dbReference type="Gene3D" id="3.90.1200.10">
    <property type="match status" value="1"/>
</dbReference>
<dbReference type="GO" id="GO:0016740">
    <property type="term" value="F:transferase activity"/>
    <property type="evidence" value="ECO:0007669"/>
    <property type="project" value="UniProtKB-KW"/>
</dbReference>
<evidence type="ECO:0000313" key="2">
    <source>
        <dbReference type="Proteomes" id="UP001183420"/>
    </source>
</evidence>